<reference evidence="2 3" key="1">
    <citation type="submission" date="2023-11" db="EMBL/GenBank/DDBJ databases">
        <title>Halocaridina rubra genome assembly.</title>
        <authorList>
            <person name="Smith C."/>
        </authorList>
    </citation>
    <scope>NUCLEOTIDE SEQUENCE [LARGE SCALE GENOMIC DNA]</scope>
    <source>
        <strain evidence="2">EP-1</strain>
        <tissue evidence="2">Whole</tissue>
    </source>
</reference>
<feature type="compositionally biased region" description="Polar residues" evidence="1">
    <location>
        <begin position="45"/>
        <end position="62"/>
    </location>
</feature>
<dbReference type="EMBL" id="JAXCGZ010015592">
    <property type="protein sequence ID" value="KAK7070027.1"/>
    <property type="molecule type" value="Genomic_DNA"/>
</dbReference>
<organism evidence="2 3">
    <name type="scientific">Halocaridina rubra</name>
    <name type="common">Hawaiian red shrimp</name>
    <dbReference type="NCBI Taxonomy" id="373956"/>
    <lineage>
        <taxon>Eukaryota</taxon>
        <taxon>Metazoa</taxon>
        <taxon>Ecdysozoa</taxon>
        <taxon>Arthropoda</taxon>
        <taxon>Crustacea</taxon>
        <taxon>Multicrustacea</taxon>
        <taxon>Malacostraca</taxon>
        <taxon>Eumalacostraca</taxon>
        <taxon>Eucarida</taxon>
        <taxon>Decapoda</taxon>
        <taxon>Pleocyemata</taxon>
        <taxon>Caridea</taxon>
        <taxon>Atyoidea</taxon>
        <taxon>Atyidae</taxon>
        <taxon>Halocaridina</taxon>
    </lineage>
</organism>
<evidence type="ECO:0000313" key="3">
    <source>
        <dbReference type="Proteomes" id="UP001381693"/>
    </source>
</evidence>
<dbReference type="Proteomes" id="UP001381693">
    <property type="component" value="Unassembled WGS sequence"/>
</dbReference>
<accession>A0AAN9A565</accession>
<evidence type="ECO:0000256" key="1">
    <source>
        <dbReference type="SAM" id="MobiDB-lite"/>
    </source>
</evidence>
<gene>
    <name evidence="2" type="ORF">SK128_001061</name>
</gene>
<dbReference type="AlphaFoldDB" id="A0AAN9A565"/>
<feature type="compositionally biased region" description="Basic and acidic residues" evidence="1">
    <location>
        <begin position="15"/>
        <end position="27"/>
    </location>
</feature>
<keyword evidence="3" id="KW-1185">Reference proteome</keyword>
<comment type="caution">
    <text evidence="2">The sequence shown here is derived from an EMBL/GenBank/DDBJ whole genome shotgun (WGS) entry which is preliminary data.</text>
</comment>
<name>A0AAN9A565_HALRR</name>
<evidence type="ECO:0000313" key="2">
    <source>
        <dbReference type="EMBL" id="KAK7070027.1"/>
    </source>
</evidence>
<sequence>MSRSKDAENSSLTVSKDKAKFARKRDVTLTSSPLISSKDAKRTVSDSPSSAKNTPRTRLSTASKREVPGRSPSPPQPKIRSNSSLRRKVEGSPAPSKGRINPSRNTPKARLTH</sequence>
<feature type="region of interest" description="Disordered" evidence="1">
    <location>
        <begin position="1"/>
        <end position="113"/>
    </location>
</feature>
<feature type="non-terminal residue" evidence="2">
    <location>
        <position position="113"/>
    </location>
</feature>
<proteinExistence type="predicted"/>
<protein>
    <submittedName>
        <fullName evidence="2">Uncharacterized protein</fullName>
    </submittedName>
</protein>